<accession>A0A8H7V5U5</accession>
<evidence type="ECO:0000256" key="2">
    <source>
        <dbReference type="SAM" id="Phobius"/>
    </source>
</evidence>
<dbReference type="AlphaFoldDB" id="A0A8H7V5U5"/>
<reference evidence="3" key="1">
    <citation type="submission" date="2020-12" db="EMBL/GenBank/DDBJ databases">
        <title>Metabolic potential, ecology and presence of endohyphal bacteria is reflected in genomic diversity of Mucoromycotina.</title>
        <authorList>
            <person name="Muszewska A."/>
            <person name="Okrasinska A."/>
            <person name="Steczkiewicz K."/>
            <person name="Drgas O."/>
            <person name="Orlowska M."/>
            <person name="Perlinska-Lenart U."/>
            <person name="Aleksandrzak-Piekarczyk T."/>
            <person name="Szatraj K."/>
            <person name="Zielenkiewicz U."/>
            <person name="Pilsyk S."/>
            <person name="Malc E."/>
            <person name="Mieczkowski P."/>
            <person name="Kruszewska J.S."/>
            <person name="Biernat P."/>
            <person name="Pawlowska J."/>
        </authorList>
    </citation>
    <scope>NUCLEOTIDE SEQUENCE</scope>
    <source>
        <strain evidence="3">WA0000017839</strain>
    </source>
</reference>
<name>A0A8H7V5U5_9FUNG</name>
<keyword evidence="4" id="KW-1185">Reference proteome</keyword>
<keyword evidence="2" id="KW-1133">Transmembrane helix</keyword>
<feature type="transmembrane region" description="Helical" evidence="2">
    <location>
        <begin position="15"/>
        <end position="35"/>
    </location>
</feature>
<evidence type="ECO:0000313" key="4">
    <source>
        <dbReference type="Proteomes" id="UP000603453"/>
    </source>
</evidence>
<feature type="compositionally biased region" description="Polar residues" evidence="1">
    <location>
        <begin position="61"/>
        <end position="75"/>
    </location>
</feature>
<dbReference type="OrthoDB" id="2359716at2759"/>
<keyword evidence="2" id="KW-0472">Membrane</keyword>
<feature type="region of interest" description="Disordered" evidence="1">
    <location>
        <begin position="61"/>
        <end position="90"/>
    </location>
</feature>
<comment type="caution">
    <text evidence="3">The sequence shown here is derived from an EMBL/GenBank/DDBJ whole genome shotgun (WGS) entry which is preliminary data.</text>
</comment>
<evidence type="ECO:0000313" key="3">
    <source>
        <dbReference type="EMBL" id="KAG2208295.1"/>
    </source>
</evidence>
<evidence type="ECO:0000256" key="1">
    <source>
        <dbReference type="SAM" id="MobiDB-lite"/>
    </source>
</evidence>
<sequence length="90" mass="9826">MAVTGRLADIAQKSAVLFLAGTTVYYMVNVGMLVNRRMELKKQGKLHEELGRLNDILEAQTASNKSLHAETSTTPTPFPDAGRPGQVKEL</sequence>
<gene>
    <name evidence="3" type="ORF">INT47_006151</name>
</gene>
<proteinExistence type="predicted"/>
<dbReference type="EMBL" id="JAEPRD010000020">
    <property type="protein sequence ID" value="KAG2208295.1"/>
    <property type="molecule type" value="Genomic_DNA"/>
</dbReference>
<keyword evidence="2" id="KW-0812">Transmembrane</keyword>
<dbReference type="Proteomes" id="UP000603453">
    <property type="component" value="Unassembled WGS sequence"/>
</dbReference>
<protein>
    <submittedName>
        <fullName evidence="3">Uncharacterized protein</fullName>
    </submittedName>
</protein>
<organism evidence="3 4">
    <name type="scientific">Mucor saturninus</name>
    <dbReference type="NCBI Taxonomy" id="64648"/>
    <lineage>
        <taxon>Eukaryota</taxon>
        <taxon>Fungi</taxon>
        <taxon>Fungi incertae sedis</taxon>
        <taxon>Mucoromycota</taxon>
        <taxon>Mucoromycotina</taxon>
        <taxon>Mucoromycetes</taxon>
        <taxon>Mucorales</taxon>
        <taxon>Mucorineae</taxon>
        <taxon>Mucoraceae</taxon>
        <taxon>Mucor</taxon>
    </lineage>
</organism>